<dbReference type="EMBL" id="QSID01000003">
    <property type="protein sequence ID" value="RHC66962.1"/>
    <property type="molecule type" value="Genomic_DNA"/>
</dbReference>
<proteinExistence type="predicted"/>
<evidence type="ECO:0000313" key="1">
    <source>
        <dbReference type="EMBL" id="RHC66962.1"/>
    </source>
</evidence>
<name>A0A414B840_9FIRM</name>
<organism evidence="1 2">
    <name type="scientific">Anaerobutyricum hallii</name>
    <dbReference type="NCBI Taxonomy" id="39488"/>
    <lineage>
        <taxon>Bacteria</taxon>
        <taxon>Bacillati</taxon>
        <taxon>Bacillota</taxon>
        <taxon>Clostridia</taxon>
        <taxon>Lachnospirales</taxon>
        <taxon>Lachnospiraceae</taxon>
        <taxon>Anaerobutyricum</taxon>
    </lineage>
</organism>
<keyword evidence="2" id="KW-1185">Reference proteome</keyword>
<sequence length="125" mass="14302">MREISKIPKKEKGGGKMARAIKAQTFEKKLTDSMKKMGTYREEYAETIRICAELLSERESIKKMLKSDDYVKRTPGVITLERLRSDIAKYLDMLCLNPKIFEKTTIKEKPKLSKLDAALSKIADG</sequence>
<evidence type="ECO:0000313" key="2">
    <source>
        <dbReference type="Proteomes" id="UP000284621"/>
    </source>
</evidence>
<dbReference type="Proteomes" id="UP000284621">
    <property type="component" value="Unassembled WGS sequence"/>
</dbReference>
<reference evidence="1 2" key="1">
    <citation type="submission" date="2018-08" db="EMBL/GenBank/DDBJ databases">
        <title>A genome reference for cultivated species of the human gut microbiota.</title>
        <authorList>
            <person name="Zou Y."/>
            <person name="Xue W."/>
            <person name="Luo G."/>
        </authorList>
    </citation>
    <scope>NUCLEOTIDE SEQUENCE [LARGE SCALE GENOMIC DNA]</scope>
    <source>
        <strain evidence="1 2">AM34-3LB</strain>
    </source>
</reference>
<accession>A0A414B840</accession>
<evidence type="ECO:0008006" key="3">
    <source>
        <dbReference type="Google" id="ProtNLM"/>
    </source>
</evidence>
<protein>
    <recommendedName>
        <fullName evidence="3">Terminase</fullName>
    </recommendedName>
</protein>
<comment type="caution">
    <text evidence="1">The sequence shown here is derived from an EMBL/GenBank/DDBJ whole genome shotgun (WGS) entry which is preliminary data.</text>
</comment>
<dbReference type="AlphaFoldDB" id="A0A414B840"/>
<gene>
    <name evidence="1" type="ORF">DW833_03745</name>
</gene>